<feature type="domain" description="Insertion element IS402-like" evidence="1">
    <location>
        <begin position="14"/>
        <end position="83"/>
    </location>
</feature>
<gene>
    <name evidence="2" type="ORF">K4G66_19130</name>
</gene>
<name>A0AA49GGY1_9BACT</name>
<dbReference type="Pfam" id="PF13340">
    <property type="entry name" value="DUF4096"/>
    <property type="match status" value="1"/>
</dbReference>
<accession>A0AA49GGY1</accession>
<reference evidence="2" key="2">
    <citation type="journal article" date="2024" name="Antonie Van Leeuwenhoek">
        <title>Roseihalotalea indica gen. nov., sp. nov., a halophilic Bacteroidetes from mesopelagic Southwest Indian Ocean with higher carbohydrate metabolic potential.</title>
        <authorList>
            <person name="Chen B."/>
            <person name="Zhang M."/>
            <person name="Lin D."/>
            <person name="Ye J."/>
            <person name="Tang K."/>
        </authorList>
    </citation>
    <scope>NUCLEOTIDE SEQUENCE</scope>
    <source>
        <strain evidence="2">TK19036</strain>
    </source>
</reference>
<dbReference type="PANTHER" id="PTHR46637">
    <property type="entry name" value="TIS1421-TRANSPOSASE PROTEIN A"/>
    <property type="match status" value="1"/>
</dbReference>
<dbReference type="InterPro" id="IPR052909">
    <property type="entry name" value="Transposase_6_like"/>
</dbReference>
<proteinExistence type="predicted"/>
<evidence type="ECO:0000313" key="2">
    <source>
        <dbReference type="EMBL" id="WKN34490.1"/>
    </source>
</evidence>
<dbReference type="EMBL" id="CP120682">
    <property type="protein sequence ID" value="WKN34490.1"/>
    <property type="molecule type" value="Genomic_DNA"/>
</dbReference>
<protein>
    <submittedName>
        <fullName evidence="2">Transposase</fullName>
    </submittedName>
</protein>
<organism evidence="2">
    <name type="scientific">Roseihalotalea indica</name>
    <dbReference type="NCBI Taxonomy" id="2867963"/>
    <lineage>
        <taxon>Bacteria</taxon>
        <taxon>Pseudomonadati</taxon>
        <taxon>Bacteroidota</taxon>
        <taxon>Cytophagia</taxon>
        <taxon>Cytophagales</taxon>
        <taxon>Catalimonadaceae</taxon>
        <taxon>Roseihalotalea</taxon>
    </lineage>
</organism>
<dbReference type="InterPro" id="IPR025161">
    <property type="entry name" value="IS402-like_dom"/>
</dbReference>
<evidence type="ECO:0000259" key="1">
    <source>
        <dbReference type="Pfam" id="PF13340"/>
    </source>
</evidence>
<dbReference type="PANTHER" id="PTHR46637:SF1">
    <property type="entry name" value="BLL5188 PROTEIN"/>
    <property type="match status" value="1"/>
</dbReference>
<sequence length="138" mass="15733">MYYVLSKDMIESAILPHLPTAKRGFKTQSNLVEIVNCILYKLKTGIQWHLLPVKSLFSERVLHYKTVFGHYRKWCRQNAWKACWITLLSENKAKLNLSSGDVDGSHTTAIRGGEQTAYQGRKKRKTTAISMVYASLGV</sequence>
<reference evidence="2" key="1">
    <citation type="journal article" date="2023" name="Comput. Struct. Biotechnol. J.">
        <title>Discovery of a novel marine Bacteroidetes with a rich repertoire of carbohydrate-active enzymes.</title>
        <authorList>
            <person name="Chen B."/>
            <person name="Liu G."/>
            <person name="Chen Q."/>
            <person name="Wang H."/>
            <person name="Liu L."/>
            <person name="Tang K."/>
        </authorList>
    </citation>
    <scope>NUCLEOTIDE SEQUENCE</scope>
    <source>
        <strain evidence="2">TK19036</strain>
    </source>
</reference>
<dbReference type="AlphaFoldDB" id="A0AA49GGY1"/>